<evidence type="ECO:0000313" key="1">
    <source>
        <dbReference type="EMBL" id="CAH1190739.1"/>
    </source>
</evidence>
<evidence type="ECO:0000313" key="2">
    <source>
        <dbReference type="Proteomes" id="UP000838324"/>
    </source>
</evidence>
<sequence length="34" mass="3553">MCFREPVGGANRQQAPLNYSLELSGGTSGTNLLA</sequence>
<accession>A0ABM9BN77</accession>
<dbReference type="EMBL" id="CAKMMG010000001">
    <property type="protein sequence ID" value="CAH1190739.1"/>
    <property type="molecule type" value="Genomic_DNA"/>
</dbReference>
<protein>
    <submittedName>
        <fullName evidence="1">Uncharacterized protein</fullName>
    </submittedName>
</protein>
<gene>
    <name evidence="1" type="ORF">PAECIP111892_00318</name>
</gene>
<proteinExistence type="predicted"/>
<name>A0ABM9BN77_9BACL</name>
<comment type="caution">
    <text evidence="1">The sequence shown here is derived from an EMBL/GenBank/DDBJ whole genome shotgun (WGS) entry which is preliminary data.</text>
</comment>
<organism evidence="1 2">
    <name type="scientific">Paenibacillus auburnensis</name>
    <dbReference type="NCBI Taxonomy" id="2905649"/>
    <lineage>
        <taxon>Bacteria</taxon>
        <taxon>Bacillati</taxon>
        <taxon>Bacillota</taxon>
        <taxon>Bacilli</taxon>
        <taxon>Bacillales</taxon>
        <taxon>Paenibacillaceae</taxon>
        <taxon>Paenibacillus</taxon>
    </lineage>
</organism>
<dbReference type="Proteomes" id="UP000838324">
    <property type="component" value="Unassembled WGS sequence"/>
</dbReference>
<keyword evidence="2" id="KW-1185">Reference proteome</keyword>
<reference evidence="1" key="1">
    <citation type="submission" date="2022-01" db="EMBL/GenBank/DDBJ databases">
        <authorList>
            <person name="Criscuolo A."/>
        </authorList>
    </citation>
    <scope>NUCLEOTIDE SEQUENCE</scope>
    <source>
        <strain evidence="1">CIP111892</strain>
    </source>
</reference>